<keyword evidence="1" id="KW-0812">Transmembrane</keyword>
<evidence type="ECO:0000313" key="3">
    <source>
        <dbReference type="Proteomes" id="UP000290378"/>
    </source>
</evidence>
<protein>
    <submittedName>
        <fullName evidence="2">Uncharacterized protein</fullName>
    </submittedName>
</protein>
<evidence type="ECO:0000313" key="2">
    <source>
        <dbReference type="EMBL" id="RXI40479.1"/>
    </source>
</evidence>
<organism evidence="2 3">
    <name type="scientific">Arcobacter cloacae</name>
    <dbReference type="NCBI Taxonomy" id="1054034"/>
    <lineage>
        <taxon>Bacteria</taxon>
        <taxon>Pseudomonadati</taxon>
        <taxon>Campylobacterota</taxon>
        <taxon>Epsilonproteobacteria</taxon>
        <taxon>Campylobacterales</taxon>
        <taxon>Arcobacteraceae</taxon>
        <taxon>Arcobacter</taxon>
    </lineage>
</organism>
<sequence length="153" mass="17951">MAKLLKNLFLNILDLEGIYKMNLKEHLRKEFFVYIFFRLASILFMTIALFYMFFSKDINYLLGIVLFLIGIIFLFLTTMRDRPKLANCLKNKNFFISFLIKISLILGVSLFSLSIIFGFENSIMGKNTFLLSCFTLVLFGVFSYVYCCKKIKN</sequence>
<dbReference type="Proteomes" id="UP000290378">
    <property type="component" value="Unassembled WGS sequence"/>
</dbReference>
<feature type="transmembrane region" description="Helical" evidence="1">
    <location>
        <begin position="129"/>
        <end position="147"/>
    </location>
</feature>
<comment type="caution">
    <text evidence="2">The sequence shown here is derived from an EMBL/GenBank/DDBJ whole genome shotgun (WGS) entry which is preliminary data.</text>
</comment>
<dbReference type="AlphaFoldDB" id="A0AA94JV91"/>
<gene>
    <name evidence="2" type="ORF">CP963_08800</name>
</gene>
<feature type="transmembrane region" description="Helical" evidence="1">
    <location>
        <begin position="98"/>
        <end position="117"/>
    </location>
</feature>
<reference evidence="2 3" key="1">
    <citation type="submission" date="2017-09" db="EMBL/GenBank/DDBJ databases">
        <title>Genomics of the genus Arcobacter.</title>
        <authorList>
            <person name="Perez-Cataluna A."/>
            <person name="Figueras M.J."/>
            <person name="Salas-Masso N."/>
        </authorList>
    </citation>
    <scope>NUCLEOTIDE SEQUENCE [LARGE SCALE GENOMIC DNA]</scope>
    <source>
        <strain evidence="2 3">CECT 7834</strain>
    </source>
</reference>
<dbReference type="EMBL" id="NXII01000010">
    <property type="protein sequence ID" value="RXI40479.1"/>
    <property type="molecule type" value="Genomic_DNA"/>
</dbReference>
<keyword evidence="1" id="KW-0472">Membrane</keyword>
<accession>A0AA94JV91</accession>
<feature type="transmembrane region" description="Helical" evidence="1">
    <location>
        <begin position="31"/>
        <end position="54"/>
    </location>
</feature>
<name>A0AA94JV91_9BACT</name>
<evidence type="ECO:0000256" key="1">
    <source>
        <dbReference type="SAM" id="Phobius"/>
    </source>
</evidence>
<keyword evidence="3" id="KW-1185">Reference proteome</keyword>
<keyword evidence="1" id="KW-1133">Transmembrane helix</keyword>
<proteinExistence type="predicted"/>
<feature type="transmembrane region" description="Helical" evidence="1">
    <location>
        <begin position="60"/>
        <end position="77"/>
    </location>
</feature>